<dbReference type="EMBL" id="KK853109">
    <property type="protein sequence ID" value="KDR11259.1"/>
    <property type="molecule type" value="Genomic_DNA"/>
</dbReference>
<sequence length="48" mass="5770">MFVNFVDVRIRQCASYQDGQTTYRKYQVEYEQKVFNCRNSTSHDKAQS</sequence>
<evidence type="ECO:0000313" key="2">
    <source>
        <dbReference type="Proteomes" id="UP000027135"/>
    </source>
</evidence>
<protein>
    <submittedName>
        <fullName evidence="1">Uncharacterized protein</fullName>
    </submittedName>
</protein>
<gene>
    <name evidence="1" type="ORF">L798_14524</name>
</gene>
<evidence type="ECO:0000313" key="1">
    <source>
        <dbReference type="EMBL" id="KDR11259.1"/>
    </source>
</evidence>
<dbReference type="Proteomes" id="UP000027135">
    <property type="component" value="Unassembled WGS sequence"/>
</dbReference>
<accession>A0A067QNY0</accession>
<organism evidence="1 2">
    <name type="scientific">Zootermopsis nevadensis</name>
    <name type="common">Dampwood termite</name>
    <dbReference type="NCBI Taxonomy" id="136037"/>
    <lineage>
        <taxon>Eukaryota</taxon>
        <taxon>Metazoa</taxon>
        <taxon>Ecdysozoa</taxon>
        <taxon>Arthropoda</taxon>
        <taxon>Hexapoda</taxon>
        <taxon>Insecta</taxon>
        <taxon>Pterygota</taxon>
        <taxon>Neoptera</taxon>
        <taxon>Polyneoptera</taxon>
        <taxon>Dictyoptera</taxon>
        <taxon>Blattodea</taxon>
        <taxon>Blattoidea</taxon>
        <taxon>Termitoidae</taxon>
        <taxon>Termopsidae</taxon>
        <taxon>Zootermopsis</taxon>
    </lineage>
</organism>
<name>A0A067QNY0_ZOONE</name>
<keyword evidence="2" id="KW-1185">Reference proteome</keyword>
<reference evidence="1 2" key="1">
    <citation type="journal article" date="2014" name="Nat. Commun.">
        <title>Molecular traces of alternative social organization in a termite genome.</title>
        <authorList>
            <person name="Terrapon N."/>
            <person name="Li C."/>
            <person name="Robertson H.M."/>
            <person name="Ji L."/>
            <person name="Meng X."/>
            <person name="Booth W."/>
            <person name="Chen Z."/>
            <person name="Childers C.P."/>
            <person name="Glastad K.M."/>
            <person name="Gokhale K."/>
            <person name="Gowin J."/>
            <person name="Gronenberg W."/>
            <person name="Hermansen R.A."/>
            <person name="Hu H."/>
            <person name="Hunt B.G."/>
            <person name="Huylmans A.K."/>
            <person name="Khalil S.M."/>
            <person name="Mitchell R.D."/>
            <person name="Munoz-Torres M.C."/>
            <person name="Mustard J.A."/>
            <person name="Pan H."/>
            <person name="Reese J.T."/>
            <person name="Scharf M.E."/>
            <person name="Sun F."/>
            <person name="Vogel H."/>
            <person name="Xiao J."/>
            <person name="Yang W."/>
            <person name="Yang Z."/>
            <person name="Yang Z."/>
            <person name="Zhou J."/>
            <person name="Zhu J."/>
            <person name="Brent C.S."/>
            <person name="Elsik C.G."/>
            <person name="Goodisman M.A."/>
            <person name="Liberles D.A."/>
            <person name="Roe R.M."/>
            <person name="Vargo E.L."/>
            <person name="Vilcinskas A."/>
            <person name="Wang J."/>
            <person name="Bornberg-Bauer E."/>
            <person name="Korb J."/>
            <person name="Zhang G."/>
            <person name="Liebig J."/>
        </authorList>
    </citation>
    <scope>NUCLEOTIDE SEQUENCE [LARGE SCALE GENOMIC DNA]</scope>
    <source>
        <tissue evidence="1">Whole organism</tissue>
    </source>
</reference>
<dbReference type="AlphaFoldDB" id="A0A067QNY0"/>
<dbReference type="InParanoid" id="A0A067QNY0"/>
<proteinExistence type="predicted"/>